<evidence type="ECO:0000313" key="3">
    <source>
        <dbReference type="Proteomes" id="UP000030700"/>
    </source>
</evidence>
<proteinExistence type="predicted"/>
<dbReference type="InterPro" id="IPR010982">
    <property type="entry name" value="Lambda_DNA-bd_dom_sf"/>
</dbReference>
<dbReference type="SUPFAM" id="SSF47413">
    <property type="entry name" value="lambda repressor-like DNA-binding domains"/>
    <property type="match status" value="1"/>
</dbReference>
<accession>A0A0S6W5M8</accession>
<dbReference type="PANTHER" id="PTHR40455">
    <property type="entry name" value="ANTITOXIN HIGA"/>
    <property type="match status" value="1"/>
</dbReference>
<dbReference type="PANTHER" id="PTHR40455:SF1">
    <property type="entry name" value="ANTITOXIN HIGA"/>
    <property type="match status" value="1"/>
</dbReference>
<dbReference type="InterPro" id="IPR001387">
    <property type="entry name" value="Cro/C1-type_HTH"/>
</dbReference>
<dbReference type="PROSITE" id="PS50943">
    <property type="entry name" value="HTH_CROC1"/>
    <property type="match status" value="1"/>
</dbReference>
<sequence length="95" mass="10464">MDQTQGDADHPLMGLLDIVGALIAEYESRNVPEPEGTPIDCLKYLMQEHGLKQKDLTELGSPGVISEILAGKRELNTRQIRALSQRFACSPAIFI</sequence>
<dbReference type="SMART" id="SM00530">
    <property type="entry name" value="HTH_XRE"/>
    <property type="match status" value="1"/>
</dbReference>
<dbReference type="Proteomes" id="UP000030700">
    <property type="component" value="Unassembled WGS sequence"/>
</dbReference>
<dbReference type="EMBL" id="DF820459">
    <property type="protein sequence ID" value="GAK53302.1"/>
    <property type="molecule type" value="Genomic_DNA"/>
</dbReference>
<protein>
    <recommendedName>
        <fullName evidence="1">HTH cro/C1-type domain-containing protein</fullName>
    </recommendedName>
</protein>
<evidence type="ECO:0000259" key="1">
    <source>
        <dbReference type="PROSITE" id="PS50943"/>
    </source>
</evidence>
<gene>
    <name evidence="2" type="ORF">U14_04567</name>
</gene>
<dbReference type="Pfam" id="PF01381">
    <property type="entry name" value="HTH_3"/>
    <property type="match status" value="1"/>
</dbReference>
<dbReference type="AlphaFoldDB" id="A0A0S6W5M8"/>
<dbReference type="GO" id="GO:0001046">
    <property type="term" value="F:core promoter sequence-specific DNA binding"/>
    <property type="evidence" value="ECO:0007669"/>
    <property type="project" value="TreeGrafter"/>
</dbReference>
<evidence type="ECO:0000313" key="2">
    <source>
        <dbReference type="EMBL" id="GAK53302.1"/>
    </source>
</evidence>
<dbReference type="InterPro" id="IPR039060">
    <property type="entry name" value="Antitox_HigA"/>
</dbReference>
<reference evidence="2" key="1">
    <citation type="journal article" date="2015" name="PeerJ">
        <title>First genomic representation of candidate bacterial phylum KSB3 points to enhanced environmental sensing as a trigger of wastewater bulking.</title>
        <authorList>
            <person name="Sekiguchi Y."/>
            <person name="Ohashi A."/>
            <person name="Parks D.H."/>
            <person name="Yamauchi T."/>
            <person name="Tyson G.W."/>
            <person name="Hugenholtz P."/>
        </authorList>
    </citation>
    <scope>NUCLEOTIDE SEQUENCE [LARGE SCALE GENOMIC DNA]</scope>
</reference>
<organism evidence="2">
    <name type="scientific">Candidatus Moduliflexus flocculans</name>
    <dbReference type="NCBI Taxonomy" id="1499966"/>
    <lineage>
        <taxon>Bacteria</taxon>
        <taxon>Candidatus Moduliflexota</taxon>
        <taxon>Candidatus Moduliflexia</taxon>
        <taxon>Candidatus Moduliflexales</taxon>
        <taxon>Candidatus Moduliflexaceae</taxon>
    </lineage>
</organism>
<dbReference type="STRING" id="1499966.U14_04567"/>
<dbReference type="Gene3D" id="1.10.260.40">
    <property type="entry name" value="lambda repressor-like DNA-binding domains"/>
    <property type="match status" value="1"/>
</dbReference>
<feature type="domain" description="HTH cro/C1-type" evidence="1">
    <location>
        <begin position="42"/>
        <end position="94"/>
    </location>
</feature>
<dbReference type="HOGENOM" id="CLU_125852_3_1_0"/>
<keyword evidence="3" id="KW-1185">Reference proteome</keyword>
<dbReference type="GO" id="GO:0006355">
    <property type="term" value="P:regulation of DNA-templated transcription"/>
    <property type="evidence" value="ECO:0007669"/>
    <property type="project" value="InterPro"/>
</dbReference>
<name>A0A0S6W5M8_9BACT</name>